<keyword evidence="6" id="KW-1185">Reference proteome</keyword>
<dbReference type="Proteomes" id="UP000245699">
    <property type="component" value="Unassembled WGS sequence"/>
</dbReference>
<dbReference type="EMBL" id="MBFT01000113">
    <property type="protein sequence ID" value="PVU97273.1"/>
    <property type="molecule type" value="Genomic_DNA"/>
</dbReference>
<accession>A0A2T9YY45</accession>
<dbReference type="SUPFAM" id="SSF48403">
    <property type="entry name" value="Ankyrin repeat"/>
    <property type="match status" value="2"/>
</dbReference>
<keyword evidence="1" id="KW-0677">Repeat</keyword>
<organism evidence="5 6">
    <name type="scientific">Furculomyces boomerangus</name>
    <dbReference type="NCBI Taxonomy" id="61424"/>
    <lineage>
        <taxon>Eukaryota</taxon>
        <taxon>Fungi</taxon>
        <taxon>Fungi incertae sedis</taxon>
        <taxon>Zoopagomycota</taxon>
        <taxon>Kickxellomycotina</taxon>
        <taxon>Harpellomycetes</taxon>
        <taxon>Harpellales</taxon>
        <taxon>Harpellaceae</taxon>
        <taxon>Furculomyces</taxon>
    </lineage>
</organism>
<evidence type="ECO:0000313" key="6">
    <source>
        <dbReference type="Proteomes" id="UP000245699"/>
    </source>
</evidence>
<comment type="caution">
    <text evidence="5">The sequence shown here is derived from an EMBL/GenBank/DDBJ whole genome shotgun (WGS) entry which is preliminary data.</text>
</comment>
<dbReference type="PANTHER" id="PTHR24198:SF165">
    <property type="entry name" value="ANKYRIN REPEAT-CONTAINING PROTEIN-RELATED"/>
    <property type="match status" value="1"/>
</dbReference>
<dbReference type="InterPro" id="IPR036770">
    <property type="entry name" value="Ankyrin_rpt-contain_sf"/>
</dbReference>
<evidence type="ECO:0000256" key="3">
    <source>
        <dbReference type="PROSITE-ProRule" id="PRU00023"/>
    </source>
</evidence>
<evidence type="ECO:0000256" key="2">
    <source>
        <dbReference type="ARBA" id="ARBA00023043"/>
    </source>
</evidence>
<dbReference type="Gene3D" id="1.25.40.20">
    <property type="entry name" value="Ankyrin repeat-containing domain"/>
    <property type="match status" value="4"/>
</dbReference>
<feature type="repeat" description="ANK" evidence="3">
    <location>
        <begin position="656"/>
        <end position="688"/>
    </location>
</feature>
<dbReference type="Pfam" id="PF12796">
    <property type="entry name" value="Ank_2"/>
    <property type="match status" value="1"/>
</dbReference>
<dbReference type="STRING" id="61424.A0A2T9YY45"/>
<evidence type="ECO:0000313" key="4">
    <source>
        <dbReference type="EMBL" id="PVU84661.1"/>
    </source>
</evidence>
<sequence length="894" mass="102883">MKTRTNLCDLELEILGQIFVEAQNLNLITVSRGFYEASQSTTVQANFICTAYKRNYYYGYLNGAYFGIRNRSDFVYAKYSRRYFRLIEKENLALAIINKGIYPERWINVACFIRALEYGWVKALNTILRLYKAKGISDFEPQALNTTQIHSICGNRILIEPILRYHLEIQGSVERTLGNSGNVELLKILMDAHNIQLTITQLRNNFLPDEIKPLEYFCEIVKLRENLITESNITNIMMRSIRKNNHQMFRFILQNKSYNHTEYLEILEHIAIYGTRETITVAFDYVDFKKIYFDELLEIALASGNSNISEFLIDEIEAQVRSPYIKLYNSISKGDFKLVMLLLEIGSRKHIFEPENKSDGKISSSESIKEILCQLDEDTVTKCFKTNYLEFVMLLIENGCNPNISSGEPLRFAINNANYEVAEYLIMNGANIYNRNSEYLRGAIRRNDMKSVTLIFENSAFPHKNMDSELEYLLLNKNTKMVKSLIENSNIYKRENIKVEFDHSMTTFIENNYTEIPPHLASILIDNGADIQTEIGSTLLENAIKNNNKWFIEYLLSRNVKIDLKNLNQLYYFCRNEKNFELIKKIVDSGSLNQKEMKKSSLISLKNRQFKIFMLFILYGMRIESFANIVLVLACKGGSYEIAEMALHAGASVSFSNNESLYFASLNGYQDIVSLLISHGANQEILKEAEFLVACRNGNLEKVSESMKGGYVSANCRNGLGLVWAAINNHDAVVECLLRYGANPNLRRSRALLIACRRGFYRIVKILIEYDVDVMARNNQAIILAAKMDNMDVVNLLLKNKVDACMKKGRAVYWIFKNGSFRSLMEITEKKVPDYYLIKSIGWAFFGKNICGLEILHKMGLIKNARIGSLDKEFLVKIGWSEGRNYLKCNNVLI</sequence>
<dbReference type="InterPro" id="IPR002110">
    <property type="entry name" value="Ankyrin_rpt"/>
</dbReference>
<dbReference type="PROSITE" id="PS50088">
    <property type="entry name" value="ANK_REPEAT"/>
    <property type="match status" value="2"/>
</dbReference>
<dbReference type="EMBL" id="MBFT01001253">
    <property type="protein sequence ID" value="PVU84661.1"/>
    <property type="molecule type" value="Genomic_DNA"/>
</dbReference>
<protein>
    <submittedName>
        <fullName evidence="5">Uncharacterized protein</fullName>
    </submittedName>
</protein>
<dbReference type="PANTHER" id="PTHR24198">
    <property type="entry name" value="ANKYRIN REPEAT AND PROTEIN KINASE DOMAIN-CONTAINING PROTEIN"/>
    <property type="match status" value="1"/>
</dbReference>
<reference evidence="5 6" key="1">
    <citation type="journal article" date="2018" name="MBio">
        <title>Comparative Genomics Reveals the Core Gene Toolbox for the Fungus-Insect Symbiosis.</title>
        <authorList>
            <person name="Wang Y."/>
            <person name="Stata M."/>
            <person name="Wang W."/>
            <person name="Stajich J.E."/>
            <person name="White M.M."/>
            <person name="Moncalvo J.M."/>
        </authorList>
    </citation>
    <scope>NUCLEOTIDE SEQUENCE [LARGE SCALE GENOMIC DNA]</scope>
    <source>
        <strain evidence="5 6">AUS-77-4</strain>
    </source>
</reference>
<dbReference type="AlphaFoldDB" id="A0A2T9YY45"/>
<dbReference type="SMART" id="SM00248">
    <property type="entry name" value="ANK"/>
    <property type="match status" value="11"/>
</dbReference>
<evidence type="ECO:0000313" key="5">
    <source>
        <dbReference type="EMBL" id="PVU97273.1"/>
    </source>
</evidence>
<dbReference type="OrthoDB" id="341259at2759"/>
<evidence type="ECO:0000256" key="1">
    <source>
        <dbReference type="ARBA" id="ARBA00022737"/>
    </source>
</evidence>
<name>A0A2T9YY45_9FUNG</name>
<keyword evidence="2 3" id="KW-0040">ANK repeat</keyword>
<gene>
    <name evidence="5" type="ORF">BB559_002097</name>
    <name evidence="4" type="ORF">BB559_007487</name>
</gene>
<proteinExistence type="predicted"/>
<feature type="repeat" description="ANK" evidence="3">
    <location>
        <begin position="405"/>
        <end position="437"/>
    </location>
</feature>